<dbReference type="Proteomes" id="UP001367676">
    <property type="component" value="Unassembled WGS sequence"/>
</dbReference>
<protein>
    <submittedName>
        <fullName evidence="1">Uncharacterized protein</fullName>
    </submittedName>
</protein>
<organism evidence="1 2">
    <name type="scientific">Parthenolecanium corni</name>
    <dbReference type="NCBI Taxonomy" id="536013"/>
    <lineage>
        <taxon>Eukaryota</taxon>
        <taxon>Metazoa</taxon>
        <taxon>Ecdysozoa</taxon>
        <taxon>Arthropoda</taxon>
        <taxon>Hexapoda</taxon>
        <taxon>Insecta</taxon>
        <taxon>Pterygota</taxon>
        <taxon>Neoptera</taxon>
        <taxon>Paraneoptera</taxon>
        <taxon>Hemiptera</taxon>
        <taxon>Sternorrhyncha</taxon>
        <taxon>Coccoidea</taxon>
        <taxon>Coccidae</taxon>
        <taxon>Parthenolecanium</taxon>
    </lineage>
</organism>
<gene>
    <name evidence="1" type="ORF">V9T40_005370</name>
</gene>
<keyword evidence="2" id="KW-1185">Reference proteome</keyword>
<evidence type="ECO:0000313" key="1">
    <source>
        <dbReference type="EMBL" id="KAK7588125.1"/>
    </source>
</evidence>
<sequence>MSIEKVINNGKKTKQWKPLNRLKVAKEQLPIITTSAEADEVPECVTKNGAIKGDGATDLVDRTADRSKNGLRLDADFPNFHSALQIKDEPLVSRTGVVNRPIYPNIPYSPYSSPRAVRRRSPLKESRRVSIDECGSYQQLNQYKLIDSIGQEYQRKEREREKERESKV</sequence>
<proteinExistence type="predicted"/>
<reference evidence="1 2" key="1">
    <citation type="submission" date="2024-03" db="EMBL/GenBank/DDBJ databases">
        <title>Adaptation during the transition from Ophiocordyceps entomopathogen to insect associate is accompanied by gene loss and intensified selection.</title>
        <authorList>
            <person name="Ward C.M."/>
            <person name="Onetto C.A."/>
            <person name="Borneman A.R."/>
        </authorList>
    </citation>
    <scope>NUCLEOTIDE SEQUENCE [LARGE SCALE GENOMIC DNA]</scope>
    <source>
        <strain evidence="1">AWRI1</strain>
        <tissue evidence="1">Single Adult Female</tissue>
    </source>
</reference>
<evidence type="ECO:0000313" key="2">
    <source>
        <dbReference type="Proteomes" id="UP001367676"/>
    </source>
</evidence>
<name>A0AAN9Y300_9HEMI</name>
<dbReference type="AlphaFoldDB" id="A0AAN9Y300"/>
<dbReference type="EMBL" id="JBBCAQ010000023">
    <property type="protein sequence ID" value="KAK7588125.1"/>
    <property type="molecule type" value="Genomic_DNA"/>
</dbReference>
<accession>A0AAN9Y300</accession>
<comment type="caution">
    <text evidence="1">The sequence shown here is derived from an EMBL/GenBank/DDBJ whole genome shotgun (WGS) entry which is preliminary data.</text>
</comment>